<sequence>MQIKLGGGSGISSAVKSRSSSETLSPLLFLSISYAQFISLCVVVFGFVEQLLVSSFDEP</sequence>
<feature type="region of interest" description="Disordered" evidence="1">
    <location>
        <begin position="1"/>
        <end position="22"/>
    </location>
</feature>
<reference evidence="5" key="1">
    <citation type="submission" date="2013-01" db="EMBL/GenBank/DDBJ databases">
        <title>Draft Genome Sequence of a Mulberry Tree, Morus notabilis C.K. Schneid.</title>
        <authorList>
            <person name="He N."/>
            <person name="Zhao S."/>
        </authorList>
    </citation>
    <scope>NUCLEOTIDE SEQUENCE</scope>
</reference>
<organism evidence="3 5">
    <name type="scientific">Morus notabilis</name>
    <dbReference type="NCBI Taxonomy" id="981085"/>
    <lineage>
        <taxon>Eukaryota</taxon>
        <taxon>Viridiplantae</taxon>
        <taxon>Streptophyta</taxon>
        <taxon>Embryophyta</taxon>
        <taxon>Tracheophyta</taxon>
        <taxon>Spermatophyta</taxon>
        <taxon>Magnoliopsida</taxon>
        <taxon>eudicotyledons</taxon>
        <taxon>Gunneridae</taxon>
        <taxon>Pentapetalae</taxon>
        <taxon>rosids</taxon>
        <taxon>fabids</taxon>
        <taxon>Rosales</taxon>
        <taxon>Moraceae</taxon>
        <taxon>Moreae</taxon>
        <taxon>Morus</taxon>
    </lineage>
</organism>
<name>W9QEA1_9ROSA</name>
<dbReference type="EMBL" id="KE343450">
    <property type="protein sequence ID" value="EXB29863.1"/>
    <property type="molecule type" value="Genomic_DNA"/>
</dbReference>
<evidence type="ECO:0000313" key="4">
    <source>
        <dbReference type="EMBL" id="EXB29867.1"/>
    </source>
</evidence>
<keyword evidence="2" id="KW-0812">Transmembrane</keyword>
<dbReference type="Proteomes" id="UP000030645">
    <property type="component" value="Unassembled WGS sequence"/>
</dbReference>
<keyword evidence="2" id="KW-1133">Transmembrane helix</keyword>
<dbReference type="EMBL" id="KE343450">
    <property type="protein sequence ID" value="EXB29867.1"/>
    <property type="molecule type" value="Genomic_DNA"/>
</dbReference>
<gene>
    <name evidence="3" type="ORF">L484_016353</name>
    <name evidence="4" type="ORF">L484_016357</name>
</gene>
<proteinExistence type="predicted"/>
<keyword evidence="2" id="KW-0472">Membrane</keyword>
<evidence type="ECO:0000256" key="2">
    <source>
        <dbReference type="SAM" id="Phobius"/>
    </source>
</evidence>
<feature type="compositionally biased region" description="Polar residues" evidence="1">
    <location>
        <begin position="11"/>
        <end position="22"/>
    </location>
</feature>
<evidence type="ECO:0000313" key="5">
    <source>
        <dbReference type="Proteomes" id="UP000030645"/>
    </source>
</evidence>
<dbReference type="AlphaFoldDB" id="W9QEA1"/>
<feature type="compositionally biased region" description="Gly residues" evidence="1">
    <location>
        <begin position="1"/>
        <end position="10"/>
    </location>
</feature>
<evidence type="ECO:0000313" key="3">
    <source>
        <dbReference type="EMBL" id="EXB29863.1"/>
    </source>
</evidence>
<protein>
    <submittedName>
        <fullName evidence="3">Uncharacterized protein</fullName>
    </submittedName>
</protein>
<accession>W9QEA1</accession>
<feature type="transmembrane region" description="Helical" evidence="2">
    <location>
        <begin position="27"/>
        <end position="48"/>
    </location>
</feature>
<keyword evidence="5" id="KW-1185">Reference proteome</keyword>
<reference evidence="3" key="2">
    <citation type="submission" date="2013-06" db="EMBL/GenBank/DDBJ databases">
        <title>Draft Genome Sequence of a Mulberry Tree, Morus notabilis C.K. Schn.</title>
        <authorList>
            <person name="He N."/>
            <person name="Zhao S."/>
        </authorList>
    </citation>
    <scope>NUCLEOTIDE SEQUENCE</scope>
</reference>
<evidence type="ECO:0000256" key="1">
    <source>
        <dbReference type="SAM" id="MobiDB-lite"/>
    </source>
</evidence>